<evidence type="ECO:0000256" key="4">
    <source>
        <dbReference type="ARBA" id="ARBA00023054"/>
    </source>
</evidence>
<dbReference type="Proteomes" id="UP000746747">
    <property type="component" value="Unassembled WGS sequence"/>
</dbReference>
<protein>
    <recommendedName>
        <fullName evidence="9">SUN domain-containing protein</fullName>
    </recommendedName>
</protein>
<dbReference type="InterPro" id="IPR045119">
    <property type="entry name" value="SUN1-5"/>
</dbReference>
<dbReference type="GO" id="GO:0034993">
    <property type="term" value="C:meiotic nuclear membrane microtubule tethering complex"/>
    <property type="evidence" value="ECO:0007669"/>
    <property type="project" value="TreeGrafter"/>
</dbReference>
<evidence type="ECO:0000256" key="5">
    <source>
        <dbReference type="ARBA" id="ARBA00023136"/>
    </source>
</evidence>
<name>A0A8J2MDR6_9BILA</name>
<dbReference type="PROSITE" id="PS51469">
    <property type="entry name" value="SUN"/>
    <property type="match status" value="1"/>
</dbReference>
<comment type="subcellular location">
    <subcellularLocation>
        <location evidence="1">Membrane</location>
    </subcellularLocation>
</comment>
<feature type="compositionally biased region" description="Polar residues" evidence="7">
    <location>
        <begin position="159"/>
        <end position="180"/>
    </location>
</feature>
<dbReference type="PANTHER" id="PTHR12911">
    <property type="entry name" value="SAD1/UNC-84-LIKE PROTEIN-RELATED"/>
    <property type="match status" value="1"/>
</dbReference>
<evidence type="ECO:0000259" key="9">
    <source>
        <dbReference type="PROSITE" id="PS51469"/>
    </source>
</evidence>
<dbReference type="Pfam" id="PF07738">
    <property type="entry name" value="Sad1_UNC"/>
    <property type="match status" value="1"/>
</dbReference>
<dbReference type="OrthoDB" id="342281at2759"/>
<comment type="caution">
    <text evidence="10">The sequence shown here is derived from an EMBL/GenBank/DDBJ whole genome shotgun (WGS) entry which is preliminary data.</text>
</comment>
<feature type="domain" description="SUN" evidence="9">
    <location>
        <begin position="954"/>
        <end position="1115"/>
    </location>
</feature>
<keyword evidence="2 8" id="KW-0812">Transmembrane</keyword>
<sequence length="1115" mass="128873">MDWLRIHWINVISLTEPTIGNSNLTQSDLDRLLDLDDKSYRLDGSDDYETPRMSRLPLNYYRRKWAFEKARKVGLLYYICFCTCDFVSELIPKPLAMILDIIMGILRFIIRCLWYVINGIFPNPEQSTVIQEMQLEPASYLEENRYNVKYEKPLRQENEFQPSRTPSPETIRNSQARSSDSLANKLGRSFANMITLGYFSNDDVQGKVMPKRKNLDHSDDYDGDKWHERFSFNPIHDITRNVRRRVRTSNYEYSEDRGSEINNHSVHTEKLTKGLAESLFFKSFYLTFITVLSPLKTFEYIIEKIAWILPGFSHSTYDLRSRTVYKNLPGEKTSYTDGFANFLSEIATSCSLNIFSLIKKLLFLPFIIFSYISDGFLGSNRSKRLQQQAVGTSERHHLIFQIFDFLIDLLFSCISGFIYFLVSLLSVPFSIAENIRERAAYALDYMFGSKAAMLVGYEEIRPVKRKGFATNLKSPAAANQQKMIHAVAHSKSQLFPTRSSVKRSSAFWKWLLPLVILLLLLIMFYKRRDSRDNLHVTESFDEVQQNNFGGWKKNIGNGLSSMLRNALYLLSAVFRFLYDRILYSTKWHGAMMHPREVPKYVYMAANGISENTEGMFLFLRNLISSAVQILLALPSYIISIAAQFIPFMNQKTNLISSNGFNQQQAEWTLEHLKYEKDLLESEVLQLRRERELQEDRYKDIHKALRIVEKSAPMSTDKRLKEPSLISDELLQYKNDENFLNYLVNLRKSDDEELRKRLLVIERRLVERLDILSGKIESEIAQKNIPTSEQCDVGRSALSNELSELSSAVRNLRIQFDQLRQKKEAKIAQLAHSIMIRDIKRSNDLSTLKTELNKKMKDDLDKELSLSLTRFEKASHEEREAFRLEIMKAVENRVITLFASYIAEKSGAVSENKLSSILQLSDSDFTVIKKMITDALDTYDADKTGKVDYALESSGASVVSTRCTEPYKENSRLESIFGIPLWYSSYSPRAVIQHRPLAAGECWAFRGKGYLTIKLSHPIYIAEVSYEHLHSTLHPDGVLKSAPKLFQVYSYQAVDDLKSKSLIGQYEYDIKGRALQTFHAQNESNMPVAIIELVVQSNWGSDYTCLYRFRVHGQKA</sequence>
<evidence type="ECO:0000256" key="1">
    <source>
        <dbReference type="ARBA" id="ARBA00004370"/>
    </source>
</evidence>
<evidence type="ECO:0000256" key="8">
    <source>
        <dbReference type="SAM" id="Phobius"/>
    </source>
</evidence>
<evidence type="ECO:0000256" key="2">
    <source>
        <dbReference type="ARBA" id="ARBA00022692"/>
    </source>
</evidence>
<dbReference type="GO" id="GO:0043495">
    <property type="term" value="F:protein-membrane adaptor activity"/>
    <property type="evidence" value="ECO:0007669"/>
    <property type="project" value="TreeGrafter"/>
</dbReference>
<feature type="region of interest" description="Disordered" evidence="7">
    <location>
        <begin position="157"/>
        <end position="180"/>
    </location>
</feature>
<keyword evidence="3 8" id="KW-1133">Transmembrane helix</keyword>
<accession>A0A8J2MDR6</accession>
<dbReference type="AlphaFoldDB" id="A0A8J2MDR6"/>
<feature type="transmembrane region" description="Helical" evidence="8">
    <location>
        <begin position="361"/>
        <end position="378"/>
    </location>
</feature>
<dbReference type="Gene3D" id="2.60.120.260">
    <property type="entry name" value="Galactose-binding domain-like"/>
    <property type="match status" value="1"/>
</dbReference>
<organism evidence="10 11">
    <name type="scientific">Cercopithifilaria johnstoni</name>
    <dbReference type="NCBI Taxonomy" id="2874296"/>
    <lineage>
        <taxon>Eukaryota</taxon>
        <taxon>Metazoa</taxon>
        <taxon>Ecdysozoa</taxon>
        <taxon>Nematoda</taxon>
        <taxon>Chromadorea</taxon>
        <taxon>Rhabditida</taxon>
        <taxon>Spirurina</taxon>
        <taxon>Spiruromorpha</taxon>
        <taxon>Filarioidea</taxon>
        <taxon>Onchocercidae</taxon>
        <taxon>Cercopithifilaria</taxon>
    </lineage>
</organism>
<proteinExistence type="predicted"/>
<feature type="transmembrane region" description="Helical" evidence="8">
    <location>
        <begin position="507"/>
        <end position="525"/>
    </location>
</feature>
<evidence type="ECO:0000313" key="10">
    <source>
        <dbReference type="EMBL" id="CAG9540979.1"/>
    </source>
</evidence>
<feature type="coiled-coil region" evidence="6">
    <location>
        <begin position="794"/>
        <end position="828"/>
    </location>
</feature>
<evidence type="ECO:0000256" key="7">
    <source>
        <dbReference type="SAM" id="MobiDB-lite"/>
    </source>
</evidence>
<gene>
    <name evidence="10" type="ORF">CJOHNSTONI_LOCUS10442</name>
</gene>
<feature type="transmembrane region" description="Helical" evidence="8">
    <location>
        <begin position="398"/>
        <end position="422"/>
    </location>
</feature>
<reference evidence="10" key="1">
    <citation type="submission" date="2021-09" db="EMBL/GenBank/DDBJ databases">
        <authorList>
            <consortium name="Pathogen Informatics"/>
        </authorList>
    </citation>
    <scope>NUCLEOTIDE SEQUENCE</scope>
</reference>
<evidence type="ECO:0000256" key="3">
    <source>
        <dbReference type="ARBA" id="ARBA00022989"/>
    </source>
</evidence>
<keyword evidence="5 8" id="KW-0472">Membrane</keyword>
<keyword evidence="4 6" id="KW-0175">Coiled coil</keyword>
<dbReference type="FunFam" id="2.60.120.260:FF:000009">
    <property type="entry name" value="SUN domain-containing protein 1 isoform X1"/>
    <property type="match status" value="1"/>
</dbReference>
<evidence type="ECO:0000256" key="6">
    <source>
        <dbReference type="SAM" id="Coils"/>
    </source>
</evidence>
<dbReference type="EMBL" id="CAKAEH010002069">
    <property type="protein sequence ID" value="CAG9540979.1"/>
    <property type="molecule type" value="Genomic_DNA"/>
</dbReference>
<keyword evidence="11" id="KW-1185">Reference proteome</keyword>
<feature type="coiled-coil region" evidence="6">
    <location>
        <begin position="669"/>
        <end position="696"/>
    </location>
</feature>
<dbReference type="InterPro" id="IPR012919">
    <property type="entry name" value="SUN_dom"/>
</dbReference>
<evidence type="ECO:0000313" key="11">
    <source>
        <dbReference type="Proteomes" id="UP000746747"/>
    </source>
</evidence>
<dbReference type="PANTHER" id="PTHR12911:SF8">
    <property type="entry name" value="KLAROID PROTEIN-RELATED"/>
    <property type="match status" value="1"/>
</dbReference>